<accession>A0A383BZ65</accession>
<evidence type="ECO:0000259" key="2">
    <source>
        <dbReference type="Pfam" id="PF02517"/>
    </source>
</evidence>
<keyword evidence="1" id="KW-1133">Transmembrane helix</keyword>
<dbReference type="PANTHER" id="PTHR43592">
    <property type="entry name" value="CAAX AMINO TERMINAL PROTEASE"/>
    <property type="match status" value="1"/>
</dbReference>
<feature type="domain" description="CAAX prenyl protease 2/Lysostaphin resistance protein A-like" evidence="2">
    <location>
        <begin position="151"/>
        <end position="233"/>
    </location>
</feature>
<feature type="non-terminal residue" evidence="3">
    <location>
        <position position="233"/>
    </location>
</feature>
<evidence type="ECO:0000313" key="3">
    <source>
        <dbReference type="EMBL" id="SVE25191.1"/>
    </source>
</evidence>
<feature type="transmembrane region" description="Helical" evidence="1">
    <location>
        <begin position="34"/>
        <end position="54"/>
    </location>
</feature>
<feature type="transmembrane region" description="Helical" evidence="1">
    <location>
        <begin position="98"/>
        <end position="119"/>
    </location>
</feature>
<dbReference type="GO" id="GO:0004175">
    <property type="term" value="F:endopeptidase activity"/>
    <property type="evidence" value="ECO:0007669"/>
    <property type="project" value="UniProtKB-ARBA"/>
</dbReference>
<dbReference type="PANTHER" id="PTHR43592:SF15">
    <property type="entry name" value="CAAX AMINO TERMINAL PROTEASE FAMILY PROTEIN"/>
    <property type="match status" value="1"/>
</dbReference>
<sequence>MRGISATTIGDVEVTRPSIAPELMRRYYPSCRHVLLLSLLLFPAFQFAVFAMVGGYSERIGLLAGELTIVWVVFLSIRINKWIAEDLLLVNATRLSALFGAAVAGVGGSLVIADLDLLFERLISSYGLAPPLALQRASLELQVVGGLSEVPLALAAIVVAPAVCEEVFFRGFLLTSLVVRLGPKIGLAISALIFAAVHVNPWQFPALLLFGLFLGLLTWWTHSIYPAILAHGI</sequence>
<gene>
    <name evidence="3" type="ORF">METZ01_LOCUS478045</name>
</gene>
<evidence type="ECO:0000256" key="1">
    <source>
        <dbReference type="SAM" id="Phobius"/>
    </source>
</evidence>
<dbReference type="InterPro" id="IPR003675">
    <property type="entry name" value="Rce1/LyrA-like_dom"/>
</dbReference>
<dbReference type="EMBL" id="UINC01204458">
    <property type="protein sequence ID" value="SVE25191.1"/>
    <property type="molecule type" value="Genomic_DNA"/>
</dbReference>
<dbReference type="GO" id="GO:0080120">
    <property type="term" value="P:CAAX-box protein maturation"/>
    <property type="evidence" value="ECO:0007669"/>
    <property type="project" value="UniProtKB-ARBA"/>
</dbReference>
<organism evidence="3">
    <name type="scientific">marine metagenome</name>
    <dbReference type="NCBI Taxonomy" id="408172"/>
    <lineage>
        <taxon>unclassified sequences</taxon>
        <taxon>metagenomes</taxon>
        <taxon>ecological metagenomes</taxon>
    </lineage>
</organism>
<feature type="transmembrane region" description="Helical" evidence="1">
    <location>
        <begin position="202"/>
        <end position="220"/>
    </location>
</feature>
<protein>
    <recommendedName>
        <fullName evidence="2">CAAX prenyl protease 2/Lysostaphin resistance protein A-like domain-containing protein</fullName>
    </recommendedName>
</protein>
<keyword evidence="1" id="KW-0472">Membrane</keyword>
<dbReference type="AlphaFoldDB" id="A0A383BZ65"/>
<name>A0A383BZ65_9ZZZZ</name>
<proteinExistence type="predicted"/>
<feature type="transmembrane region" description="Helical" evidence="1">
    <location>
        <begin position="60"/>
        <end position="77"/>
    </location>
</feature>
<reference evidence="3" key="1">
    <citation type="submission" date="2018-05" db="EMBL/GenBank/DDBJ databases">
        <authorList>
            <person name="Lanie J.A."/>
            <person name="Ng W.-L."/>
            <person name="Kazmierczak K.M."/>
            <person name="Andrzejewski T.M."/>
            <person name="Davidsen T.M."/>
            <person name="Wayne K.J."/>
            <person name="Tettelin H."/>
            <person name="Glass J.I."/>
            <person name="Rusch D."/>
            <person name="Podicherti R."/>
            <person name="Tsui H.-C.T."/>
            <person name="Winkler M.E."/>
        </authorList>
    </citation>
    <scope>NUCLEOTIDE SEQUENCE</scope>
</reference>
<dbReference type="Pfam" id="PF02517">
    <property type="entry name" value="Rce1-like"/>
    <property type="match status" value="1"/>
</dbReference>
<keyword evidence="1" id="KW-0812">Transmembrane</keyword>
<feature type="transmembrane region" description="Helical" evidence="1">
    <location>
        <begin position="172"/>
        <end position="196"/>
    </location>
</feature>